<dbReference type="InterPro" id="IPR017853">
    <property type="entry name" value="GH"/>
</dbReference>
<keyword evidence="4" id="KW-1015">Disulfide bond</keyword>
<dbReference type="InterPro" id="IPR013785">
    <property type="entry name" value="Aldolase_TIM"/>
</dbReference>
<dbReference type="Pfam" id="PF16499">
    <property type="entry name" value="Melibiase_2"/>
    <property type="match status" value="1"/>
</dbReference>
<keyword evidence="3 4" id="KW-0326">Glycosidase</keyword>
<evidence type="ECO:0000256" key="4">
    <source>
        <dbReference type="RuleBase" id="RU361168"/>
    </source>
</evidence>
<dbReference type="GeneID" id="43166791"/>
<dbReference type="Gene3D" id="3.20.20.70">
    <property type="entry name" value="Aldolase class I"/>
    <property type="match status" value="1"/>
</dbReference>
<dbReference type="RefSeq" id="WP_051120284.1">
    <property type="nucleotide sequence ID" value="NZ_CP140152.1"/>
</dbReference>
<dbReference type="PANTHER" id="PTHR11452">
    <property type="entry name" value="ALPHA-GALACTOSIDASE/ALPHA-N-ACETYLGALACTOSAMINIDASE"/>
    <property type="match status" value="1"/>
</dbReference>
<reference evidence="6 7" key="1">
    <citation type="submission" date="2023-11" db="EMBL/GenBank/DDBJ databases">
        <title>MicrobeMod: A computational toolkit for identifying prokaryotic methylation and restriction-modification with nanopore sequencing.</title>
        <authorList>
            <person name="Crits-Christoph A."/>
            <person name="Kang S.C."/>
            <person name="Lee H."/>
            <person name="Ostrov N."/>
        </authorList>
    </citation>
    <scope>NUCLEOTIDE SEQUENCE [LARGE SCALE GENOMIC DNA]</scope>
    <source>
        <strain evidence="6 7">ATCC 25935</strain>
    </source>
</reference>
<evidence type="ECO:0000313" key="7">
    <source>
        <dbReference type="Proteomes" id="UP001326110"/>
    </source>
</evidence>
<comment type="similarity">
    <text evidence="1 4">Belongs to the glycosyl hydrolase 27 family.</text>
</comment>
<dbReference type="EC" id="3.2.1.22" evidence="4"/>
<keyword evidence="7" id="KW-1185">Reference proteome</keyword>
<dbReference type="EMBL" id="CP140152">
    <property type="protein sequence ID" value="WQH06911.1"/>
    <property type="molecule type" value="Genomic_DNA"/>
</dbReference>
<protein>
    <recommendedName>
        <fullName evidence="4">Alpha-galactosidase</fullName>
        <ecNumber evidence="4">3.2.1.22</ecNumber>
    </recommendedName>
    <alternativeName>
        <fullName evidence="4">Melibiase</fullName>
    </alternativeName>
</protein>
<feature type="chain" id="PRO_5046291001" description="Alpha-galactosidase" evidence="5">
    <location>
        <begin position="32"/>
        <end position="145"/>
    </location>
</feature>
<evidence type="ECO:0000256" key="5">
    <source>
        <dbReference type="SAM" id="SignalP"/>
    </source>
</evidence>
<keyword evidence="2 4" id="KW-0378">Hydrolase</keyword>
<dbReference type="SUPFAM" id="SSF51445">
    <property type="entry name" value="(Trans)glycosidases"/>
    <property type="match status" value="1"/>
</dbReference>
<evidence type="ECO:0000256" key="1">
    <source>
        <dbReference type="ARBA" id="ARBA00009743"/>
    </source>
</evidence>
<comment type="catalytic activity">
    <reaction evidence="4">
        <text>Hydrolysis of terminal, non-reducing alpha-D-galactose residues in alpha-D-galactosides, including galactose oligosaccharides, galactomannans and galactolipids.</text>
        <dbReference type="EC" id="3.2.1.22"/>
    </reaction>
</comment>
<organism evidence="6 7">
    <name type="scientific">Duganella zoogloeoides</name>
    <dbReference type="NCBI Taxonomy" id="75659"/>
    <lineage>
        <taxon>Bacteria</taxon>
        <taxon>Pseudomonadati</taxon>
        <taxon>Pseudomonadota</taxon>
        <taxon>Betaproteobacteria</taxon>
        <taxon>Burkholderiales</taxon>
        <taxon>Oxalobacteraceae</taxon>
        <taxon>Telluria group</taxon>
        <taxon>Duganella</taxon>
    </lineage>
</organism>
<dbReference type="PANTHER" id="PTHR11452:SF80">
    <property type="entry name" value="ALPHA-GALACTOSIDASE 1"/>
    <property type="match status" value="1"/>
</dbReference>
<evidence type="ECO:0000256" key="2">
    <source>
        <dbReference type="ARBA" id="ARBA00022801"/>
    </source>
</evidence>
<feature type="signal peptide" evidence="5">
    <location>
        <begin position="1"/>
        <end position="31"/>
    </location>
</feature>
<dbReference type="Proteomes" id="UP001326110">
    <property type="component" value="Chromosome"/>
</dbReference>
<accession>A0ABZ0Y672</accession>
<evidence type="ECO:0000313" key="6">
    <source>
        <dbReference type="EMBL" id="WQH06911.1"/>
    </source>
</evidence>
<dbReference type="PRINTS" id="PR00740">
    <property type="entry name" value="GLHYDRLASE27"/>
</dbReference>
<proteinExistence type="inferred from homology"/>
<dbReference type="InterPro" id="IPR002241">
    <property type="entry name" value="Glyco_hydro_27"/>
</dbReference>
<evidence type="ECO:0000256" key="3">
    <source>
        <dbReference type="ARBA" id="ARBA00023295"/>
    </source>
</evidence>
<name>A0ABZ0Y672_9BURK</name>
<sequence length="145" mass="15838">MNIPDQTPARARQRFALALLAMAGLPLLALAAGPTVALTPPMGWNPWNAFRTEVTEAKILAVAEKLRQSGLADAGYRYVNLDDGWWLKRRADGRIEVRTSMFPSATAGNGNTTLRPFVDRLHGMGLKAGIYTEIGRNACSQAWDV</sequence>
<keyword evidence="5" id="KW-0732">Signal</keyword>
<gene>
    <name evidence="6" type="ORF">SR858_11435</name>
</gene>